<evidence type="ECO:0000256" key="6">
    <source>
        <dbReference type="ARBA" id="ARBA00022764"/>
    </source>
</evidence>
<evidence type="ECO:0000256" key="8">
    <source>
        <dbReference type="ARBA" id="ARBA00022825"/>
    </source>
</evidence>
<dbReference type="CDD" id="cd10839">
    <property type="entry name" value="cpPDZ1_DegP-like"/>
    <property type="match status" value="1"/>
</dbReference>
<reference evidence="13 14" key="1">
    <citation type="submission" date="2017-02" db="EMBL/GenBank/DDBJ databases">
        <authorList>
            <person name="Peterson S.W."/>
        </authorList>
    </citation>
    <scope>NUCLEOTIDE SEQUENCE [LARGE SCALE GENOMIC DNA]</scope>
    <source>
        <strain evidence="14">type strain: NCCB 100098</strain>
    </source>
</reference>
<keyword evidence="4 11" id="KW-0732">Signal</keyword>
<dbReference type="FunFam" id="2.40.10.10:FF:000001">
    <property type="entry name" value="Periplasmic serine protease DegS"/>
    <property type="match status" value="1"/>
</dbReference>
<feature type="binding site" evidence="10">
    <location>
        <begin position="213"/>
        <end position="215"/>
    </location>
    <ligand>
        <name>substrate</name>
    </ligand>
</feature>
<evidence type="ECO:0000256" key="1">
    <source>
        <dbReference type="ARBA" id="ARBA00004418"/>
    </source>
</evidence>
<dbReference type="Proteomes" id="UP000189966">
    <property type="component" value="Unassembled WGS sequence"/>
</dbReference>
<evidence type="ECO:0000259" key="12">
    <source>
        <dbReference type="PROSITE" id="PS50106"/>
    </source>
</evidence>
<dbReference type="EC" id="3.4.21.107" evidence="13"/>
<comment type="similarity">
    <text evidence="2">Belongs to the peptidase S1C family.</text>
</comment>
<proteinExistence type="inferred from homology"/>
<feature type="domain" description="PDZ" evidence="12">
    <location>
        <begin position="259"/>
        <end position="350"/>
    </location>
</feature>
<dbReference type="GO" id="GO:0004252">
    <property type="term" value="F:serine-type endopeptidase activity"/>
    <property type="evidence" value="ECO:0007669"/>
    <property type="project" value="InterPro"/>
</dbReference>
<dbReference type="GO" id="GO:0006515">
    <property type="term" value="P:protein quality control for misfolded or incompletely synthesized proteins"/>
    <property type="evidence" value="ECO:0007669"/>
    <property type="project" value="TreeGrafter"/>
</dbReference>
<dbReference type="FunFam" id="2.40.10.120:FF:000001">
    <property type="entry name" value="Periplasmic serine endoprotease DegP-like"/>
    <property type="match status" value="1"/>
</dbReference>
<dbReference type="Pfam" id="PF17820">
    <property type="entry name" value="PDZ_6"/>
    <property type="match status" value="1"/>
</dbReference>
<feature type="active site" description="Charge relay system" evidence="9">
    <location>
        <position position="215"/>
    </location>
</feature>
<evidence type="ECO:0000313" key="14">
    <source>
        <dbReference type="Proteomes" id="UP000189966"/>
    </source>
</evidence>
<evidence type="ECO:0000256" key="5">
    <source>
        <dbReference type="ARBA" id="ARBA00022737"/>
    </source>
</evidence>
<feature type="active site" description="Charge relay system" evidence="9">
    <location>
        <position position="140"/>
    </location>
</feature>
<dbReference type="InterPro" id="IPR041489">
    <property type="entry name" value="PDZ_6"/>
</dbReference>
<dbReference type="NCBIfam" id="TIGR02037">
    <property type="entry name" value="degP_htrA_DO"/>
    <property type="match status" value="1"/>
</dbReference>
<dbReference type="OrthoDB" id="9758917at2"/>
<evidence type="ECO:0000256" key="7">
    <source>
        <dbReference type="ARBA" id="ARBA00022801"/>
    </source>
</evidence>
<feature type="binding site" evidence="10">
    <location>
        <begin position="270"/>
        <end position="274"/>
    </location>
    <ligand>
        <name>substrate</name>
    </ligand>
</feature>
<dbReference type="Pfam" id="PF13365">
    <property type="entry name" value="Trypsin_2"/>
    <property type="match status" value="1"/>
</dbReference>
<dbReference type="InterPro" id="IPR001940">
    <property type="entry name" value="Peptidase_S1C"/>
</dbReference>
<feature type="signal peptide" evidence="11">
    <location>
        <begin position="1"/>
        <end position="27"/>
    </location>
</feature>
<dbReference type="InterPro" id="IPR036034">
    <property type="entry name" value="PDZ_sf"/>
</dbReference>
<dbReference type="InterPro" id="IPR009003">
    <property type="entry name" value="Peptidase_S1_PA"/>
</dbReference>
<feature type="binding site" evidence="10">
    <location>
        <position position="110"/>
    </location>
    <ligand>
        <name>substrate</name>
    </ligand>
</feature>
<dbReference type="PRINTS" id="PR00834">
    <property type="entry name" value="PROTEASES2C"/>
</dbReference>
<evidence type="ECO:0000256" key="4">
    <source>
        <dbReference type="ARBA" id="ARBA00022729"/>
    </source>
</evidence>
<evidence type="ECO:0000256" key="2">
    <source>
        <dbReference type="ARBA" id="ARBA00010541"/>
    </source>
</evidence>
<dbReference type="EMBL" id="FUZI01000005">
    <property type="protein sequence ID" value="SKC33374.1"/>
    <property type="molecule type" value="Genomic_DNA"/>
</dbReference>
<protein>
    <submittedName>
        <fullName evidence="13">Periplasmic pH-dependent serine endoprotease DegQ</fullName>
        <ecNumber evidence="13">3.4.21.107</ecNumber>
    </submittedName>
</protein>
<keyword evidence="5" id="KW-0677">Repeat</keyword>
<gene>
    <name evidence="13" type="primary">degQ_1</name>
    <name evidence="13" type="ORF">CZ809_02961</name>
</gene>
<dbReference type="GO" id="GO:0042597">
    <property type="term" value="C:periplasmic space"/>
    <property type="evidence" value="ECO:0007669"/>
    <property type="project" value="UniProtKB-SubCell"/>
</dbReference>
<organism evidence="13 14">
    <name type="scientific">Photobacterium piscicola</name>
    <dbReference type="NCBI Taxonomy" id="1378299"/>
    <lineage>
        <taxon>Bacteria</taxon>
        <taxon>Pseudomonadati</taxon>
        <taxon>Pseudomonadota</taxon>
        <taxon>Gammaproteobacteria</taxon>
        <taxon>Vibrionales</taxon>
        <taxon>Vibrionaceae</taxon>
        <taxon>Photobacterium</taxon>
    </lineage>
</organism>
<accession>A0A1T5I2Q1</accession>
<feature type="active site" description="Charge relay system" evidence="9">
    <location>
        <position position="110"/>
    </location>
</feature>
<dbReference type="SMART" id="SM00228">
    <property type="entry name" value="PDZ"/>
    <property type="match status" value="2"/>
</dbReference>
<name>A0A1T5I2Q1_9GAMM</name>
<evidence type="ECO:0000256" key="10">
    <source>
        <dbReference type="PIRSR" id="PIRSR611782-2"/>
    </source>
</evidence>
<sequence>MRKKNLFVISALALTVSTLMAPLTANAALPITVSNQSVPSLAPMLEQVTPAVVSIAIEGKQVSKQHVPDAYRFFFGPDFPTEQVQERPFRGLGSGVIIDANKGYIVTNQHVINNADKIMVQLYDGHEVTAKLIGSDKSSDIALLQIDTPKKLTAIKLANSDKLRVGDFAIAIGNPFGLGQTVTSGIVSALGRSGLNLENIENFIQTDAAINSGNSGGALINLNGELIGINTAILAPDKGNVGIGFAIPSNMVNNLTAQIIKFGQVRRGTLGVQGRELTAELAQTFGYDTNQGAFVNQVMPNSAAQKAGLKAGDIIIAVNGDPIRSFSELRAKVATLGAGKTLTLKAMRNGKLQQFTVTLSASADNLVNADDLHSSLSGAQFSNTTVNGKAHGVEVTQLTKGSLAARSGLLKGDIIIGLNRLAINNLGQLRKALAHPPKVIALEIQRGNNVLYLIIR</sequence>
<dbReference type="PANTHER" id="PTHR22939:SF129">
    <property type="entry name" value="SERINE PROTEASE HTRA2, MITOCHONDRIAL"/>
    <property type="match status" value="1"/>
</dbReference>
<dbReference type="CDD" id="cd23084">
    <property type="entry name" value="cpPDZ2_DegP-like"/>
    <property type="match status" value="1"/>
</dbReference>
<dbReference type="SUPFAM" id="SSF50156">
    <property type="entry name" value="PDZ domain-like"/>
    <property type="match status" value="2"/>
</dbReference>
<feature type="binding site" evidence="10">
    <location>
        <position position="58"/>
    </location>
    <ligand>
        <name>substrate</name>
    </ligand>
</feature>
<feature type="binding site" evidence="10">
    <location>
        <begin position="231"/>
        <end position="235"/>
    </location>
    <ligand>
        <name>substrate</name>
    </ligand>
</feature>
<comment type="subcellular location">
    <subcellularLocation>
        <location evidence="1">Periplasm</location>
    </subcellularLocation>
</comment>
<dbReference type="InterPro" id="IPR011782">
    <property type="entry name" value="Pept_S1C_Do"/>
</dbReference>
<dbReference type="PROSITE" id="PS50106">
    <property type="entry name" value="PDZ"/>
    <property type="match status" value="2"/>
</dbReference>
<feature type="binding site" evidence="10">
    <location>
        <position position="140"/>
    </location>
    <ligand>
        <name>substrate</name>
    </ligand>
</feature>
<keyword evidence="6" id="KW-0574">Periplasm</keyword>
<keyword evidence="7 13" id="KW-0378">Hydrolase</keyword>
<evidence type="ECO:0000256" key="9">
    <source>
        <dbReference type="PIRSR" id="PIRSR611782-1"/>
    </source>
</evidence>
<feature type="chain" id="PRO_5038726823" evidence="11">
    <location>
        <begin position="28"/>
        <end position="456"/>
    </location>
</feature>
<keyword evidence="3 13" id="KW-0645">Protease</keyword>
<keyword evidence="8" id="KW-0720">Serine protease</keyword>
<evidence type="ECO:0000256" key="3">
    <source>
        <dbReference type="ARBA" id="ARBA00022670"/>
    </source>
</evidence>
<evidence type="ECO:0000256" key="11">
    <source>
        <dbReference type="SAM" id="SignalP"/>
    </source>
</evidence>
<dbReference type="PANTHER" id="PTHR22939">
    <property type="entry name" value="SERINE PROTEASE FAMILY S1C HTRA-RELATED"/>
    <property type="match status" value="1"/>
</dbReference>
<dbReference type="AlphaFoldDB" id="A0A1T5I2Q1"/>
<dbReference type="InterPro" id="IPR001478">
    <property type="entry name" value="PDZ"/>
</dbReference>
<dbReference type="Pfam" id="PF00595">
    <property type="entry name" value="PDZ"/>
    <property type="match status" value="1"/>
</dbReference>
<evidence type="ECO:0000313" key="13">
    <source>
        <dbReference type="EMBL" id="SKC33374.1"/>
    </source>
</evidence>
<feature type="domain" description="PDZ" evidence="12">
    <location>
        <begin position="356"/>
        <end position="448"/>
    </location>
</feature>
<dbReference type="SUPFAM" id="SSF50494">
    <property type="entry name" value="Trypsin-like serine proteases"/>
    <property type="match status" value="1"/>
</dbReference>
<dbReference type="Gene3D" id="2.30.42.10">
    <property type="match status" value="2"/>
</dbReference>
<dbReference type="Gene3D" id="2.40.10.120">
    <property type="match status" value="1"/>
</dbReference>
<dbReference type="FunFam" id="2.30.42.10:FF:000037">
    <property type="entry name" value="Periplasmic serine endoprotease DegP-like"/>
    <property type="match status" value="1"/>
</dbReference>
<dbReference type="RefSeq" id="WP_080158333.1">
    <property type="nucleotide sequence ID" value="NZ_FUZI01000005.1"/>
</dbReference>